<dbReference type="AlphaFoldDB" id="A0A081CK33"/>
<keyword evidence="2" id="KW-1185">Reference proteome</keyword>
<reference evidence="2" key="1">
    <citation type="journal article" date="2014" name="Genome Announc.">
        <title>Draft Genome Sequence of the Yeast Pseudozyma antarctica Type Strain JCM10317, a Producer of the Glycolipid Biosurfactants, Mannosylerythritol Lipids.</title>
        <authorList>
            <person name="Saika A."/>
            <person name="Koike H."/>
            <person name="Hori T."/>
            <person name="Fukuoka T."/>
            <person name="Sato S."/>
            <person name="Habe H."/>
            <person name="Kitamoto D."/>
            <person name="Morita T."/>
        </authorList>
    </citation>
    <scope>NUCLEOTIDE SEQUENCE [LARGE SCALE GENOMIC DNA]</scope>
    <source>
        <strain evidence="2">JCM 10317</strain>
    </source>
</reference>
<name>A0A081CK33_PSEA2</name>
<dbReference type="HOGENOM" id="CLU_1992323_0_0_1"/>
<protein>
    <submittedName>
        <fullName evidence="1">Uncharacterized protein</fullName>
    </submittedName>
</protein>
<evidence type="ECO:0000313" key="2">
    <source>
        <dbReference type="Proteomes" id="UP000053758"/>
    </source>
</evidence>
<dbReference type="OrthoDB" id="10583899at2759"/>
<dbReference type="GeneID" id="26306053"/>
<dbReference type="RefSeq" id="XP_014654682.1">
    <property type="nucleotide sequence ID" value="XM_014799196.1"/>
</dbReference>
<evidence type="ECO:0000313" key="1">
    <source>
        <dbReference type="EMBL" id="GAK67029.1"/>
    </source>
</evidence>
<organism evidence="1 2">
    <name type="scientific">Pseudozyma antarctica</name>
    <name type="common">Yeast</name>
    <name type="synonym">Candida antarctica</name>
    <dbReference type="NCBI Taxonomy" id="84753"/>
    <lineage>
        <taxon>Eukaryota</taxon>
        <taxon>Fungi</taxon>
        <taxon>Dikarya</taxon>
        <taxon>Basidiomycota</taxon>
        <taxon>Ustilaginomycotina</taxon>
        <taxon>Ustilaginomycetes</taxon>
        <taxon>Ustilaginales</taxon>
        <taxon>Ustilaginaceae</taxon>
        <taxon>Moesziomyces</taxon>
    </lineage>
</organism>
<gene>
    <name evidence="1" type="ORF">PAN0_016c5255</name>
</gene>
<dbReference type="Proteomes" id="UP000053758">
    <property type="component" value="Unassembled WGS sequence"/>
</dbReference>
<proteinExistence type="predicted"/>
<sequence>MESTLSPSAGMGSNLDCGIASDPTAKHASFGPVSGLGLEPALPPQLVTQAYMQEAGYSIPSLCRATGNAEGGEQADSSKHDPSRARLVLASTRAASLAPGIPNMNKGQWRPSGNHGNLNALLLTN</sequence>
<dbReference type="EMBL" id="DF830083">
    <property type="protein sequence ID" value="GAK67029.1"/>
    <property type="molecule type" value="Genomic_DNA"/>
</dbReference>
<accession>A0A081CK33</accession>